<evidence type="ECO:0000256" key="1">
    <source>
        <dbReference type="ARBA" id="ARBA00012513"/>
    </source>
</evidence>
<dbReference type="InterPro" id="IPR050235">
    <property type="entry name" value="CK1_Ser-Thr_kinase"/>
</dbReference>
<dbReference type="OMA" id="KANQIYM"/>
<dbReference type="OrthoDB" id="5800476at2759"/>
<feature type="domain" description="Protein kinase" evidence="2">
    <location>
        <begin position="1"/>
        <end position="225"/>
    </location>
</feature>
<dbReference type="Proteomes" id="UP000243498">
    <property type="component" value="Unassembled WGS sequence"/>
</dbReference>
<dbReference type="InterPro" id="IPR000719">
    <property type="entry name" value="Prot_kinase_dom"/>
</dbReference>
<dbReference type="Pfam" id="PF00069">
    <property type="entry name" value="Pkinase"/>
    <property type="match status" value="1"/>
</dbReference>
<keyword evidence="4" id="KW-1185">Reference proteome</keyword>
<organism evidence="3 4">
    <name type="scientific">Metarhizium rileyi (strain RCEF 4871)</name>
    <name type="common">Nomuraea rileyi</name>
    <dbReference type="NCBI Taxonomy" id="1649241"/>
    <lineage>
        <taxon>Eukaryota</taxon>
        <taxon>Fungi</taxon>
        <taxon>Dikarya</taxon>
        <taxon>Ascomycota</taxon>
        <taxon>Pezizomycotina</taxon>
        <taxon>Sordariomycetes</taxon>
        <taxon>Hypocreomycetidae</taxon>
        <taxon>Hypocreales</taxon>
        <taxon>Clavicipitaceae</taxon>
        <taxon>Metarhizium</taxon>
    </lineage>
</organism>
<proteinExistence type="predicted"/>
<dbReference type="GO" id="GO:0004674">
    <property type="term" value="F:protein serine/threonine kinase activity"/>
    <property type="evidence" value="ECO:0007669"/>
    <property type="project" value="UniProtKB-EC"/>
</dbReference>
<dbReference type="PROSITE" id="PS00108">
    <property type="entry name" value="PROTEIN_KINASE_ST"/>
    <property type="match status" value="1"/>
</dbReference>
<dbReference type="EMBL" id="AZHC01000041">
    <property type="protein sequence ID" value="OAA35511.1"/>
    <property type="molecule type" value="Genomic_DNA"/>
</dbReference>
<reference evidence="3 4" key="1">
    <citation type="journal article" date="2016" name="Genome Biol. Evol.">
        <title>Divergent and convergent evolution of fungal pathogenicity.</title>
        <authorList>
            <person name="Shang Y."/>
            <person name="Xiao G."/>
            <person name="Zheng P."/>
            <person name="Cen K."/>
            <person name="Zhan S."/>
            <person name="Wang C."/>
        </authorList>
    </citation>
    <scope>NUCLEOTIDE SEQUENCE [LARGE SCALE GENOMIC DNA]</scope>
    <source>
        <strain evidence="3 4">RCEF 4871</strain>
    </source>
</reference>
<dbReference type="SUPFAM" id="SSF56112">
    <property type="entry name" value="Protein kinase-like (PK-like)"/>
    <property type="match status" value="1"/>
</dbReference>
<evidence type="ECO:0000259" key="2">
    <source>
        <dbReference type="PROSITE" id="PS50011"/>
    </source>
</evidence>
<dbReference type="CDD" id="cd14016">
    <property type="entry name" value="STKc_CK1"/>
    <property type="match status" value="1"/>
</dbReference>
<dbReference type="PANTHER" id="PTHR11909">
    <property type="entry name" value="CASEIN KINASE-RELATED"/>
    <property type="match status" value="1"/>
</dbReference>
<dbReference type="SMART" id="SM00220">
    <property type="entry name" value="S_TKc"/>
    <property type="match status" value="1"/>
</dbReference>
<evidence type="ECO:0000313" key="3">
    <source>
        <dbReference type="EMBL" id="OAA35511.1"/>
    </source>
</evidence>
<dbReference type="STRING" id="1081105.A0A166X7T4"/>
<dbReference type="InterPro" id="IPR011009">
    <property type="entry name" value="Kinase-like_dom_sf"/>
</dbReference>
<dbReference type="AlphaFoldDB" id="A0A166X7T4"/>
<gene>
    <name evidence="3" type="ORF">NOR_07896</name>
</gene>
<dbReference type="GO" id="GO:0005524">
    <property type="term" value="F:ATP binding"/>
    <property type="evidence" value="ECO:0007669"/>
    <property type="project" value="InterPro"/>
</dbReference>
<sequence length="263" mass="29722">MMLLQSEAETYTALSGGTGIPKVFWFGEECDYYVLVHELLGPSLEDLFSYCGWQFSLNTVLMIPSQAISQIEHIHPRGFLHRDIKPDNFLTGLSRQGNIQNTIDFGLAEEPREAEQATPSAGYGFVGTRRYASIPVHDESMQSWRDDLESLGYVLVYFLRGSLPWQGLEATSEKEKDLLIKETKRSLSAEALCKGLPGAFASYINHVRSLDFNERPDHAYLQGLFKARGFKYDDVFDWTEKLFSEARSRTKPGSTTSENVPKS</sequence>
<dbReference type="EC" id="2.7.11.1" evidence="1"/>
<evidence type="ECO:0000313" key="4">
    <source>
        <dbReference type="Proteomes" id="UP000243498"/>
    </source>
</evidence>
<name>A0A166X7T4_METRR</name>
<keyword evidence="3" id="KW-0418">Kinase</keyword>
<accession>A0A166X7T4</accession>
<dbReference type="PROSITE" id="PS50011">
    <property type="entry name" value="PROTEIN_KINASE_DOM"/>
    <property type="match status" value="1"/>
</dbReference>
<dbReference type="InterPro" id="IPR008271">
    <property type="entry name" value="Ser/Thr_kinase_AS"/>
</dbReference>
<dbReference type="Gene3D" id="1.10.510.10">
    <property type="entry name" value="Transferase(Phosphotransferase) domain 1"/>
    <property type="match status" value="1"/>
</dbReference>
<keyword evidence="3" id="KW-0808">Transferase</keyword>
<protein>
    <recommendedName>
        <fullName evidence="1">non-specific serine/threonine protein kinase</fullName>
        <ecNumber evidence="1">2.7.11.1</ecNumber>
    </recommendedName>
</protein>
<comment type="caution">
    <text evidence="3">The sequence shown here is derived from an EMBL/GenBank/DDBJ whole genome shotgun (WGS) entry which is preliminary data.</text>
</comment>